<dbReference type="PIRSF" id="PIRSF000114">
    <property type="entry name" value="Glycerol-3-P_dh"/>
    <property type="match status" value="1"/>
</dbReference>
<dbReference type="InterPro" id="IPR036291">
    <property type="entry name" value="NAD(P)-bd_dom_sf"/>
</dbReference>
<keyword evidence="2 7" id="KW-0560">Oxidoreductase</keyword>
<feature type="binding site" evidence="5">
    <location>
        <begin position="252"/>
        <end position="253"/>
    </location>
    <ligand>
        <name>substrate</name>
    </ligand>
</feature>
<dbReference type="InterPro" id="IPR013328">
    <property type="entry name" value="6PGD_dom2"/>
</dbReference>
<feature type="binding site" evidence="6">
    <location>
        <position position="252"/>
    </location>
    <ligand>
        <name>NAD(+)</name>
        <dbReference type="ChEBI" id="CHEBI:57540"/>
    </ligand>
</feature>
<evidence type="ECO:0000313" key="13">
    <source>
        <dbReference type="Proteomes" id="UP000013827"/>
    </source>
</evidence>
<accession>A0A0D3IAN6</accession>
<feature type="binding site" evidence="5">
    <location>
        <position position="109"/>
    </location>
    <ligand>
        <name>substrate</name>
    </ligand>
</feature>
<evidence type="ECO:0000256" key="1">
    <source>
        <dbReference type="ARBA" id="ARBA00011009"/>
    </source>
</evidence>
<feature type="active site" description="Proton acceptor" evidence="4">
    <location>
        <position position="188"/>
    </location>
</feature>
<comment type="catalytic activity">
    <reaction evidence="3 8">
        <text>sn-glycerol 3-phosphate + NAD(+) = dihydroxyacetone phosphate + NADH + H(+)</text>
        <dbReference type="Rhea" id="RHEA:11092"/>
        <dbReference type="ChEBI" id="CHEBI:15378"/>
        <dbReference type="ChEBI" id="CHEBI:57540"/>
        <dbReference type="ChEBI" id="CHEBI:57597"/>
        <dbReference type="ChEBI" id="CHEBI:57642"/>
        <dbReference type="ChEBI" id="CHEBI:57945"/>
        <dbReference type="EC" id="1.1.1.8"/>
    </reaction>
</comment>
<comment type="similarity">
    <text evidence="1 7">Belongs to the NAD-dependent glycerol-3-phosphate dehydrogenase family.</text>
</comment>
<dbReference type="InterPro" id="IPR006109">
    <property type="entry name" value="G3P_DH_NAD-dep_C"/>
</dbReference>
<dbReference type="SUPFAM" id="SSF48179">
    <property type="entry name" value="6-phosphogluconate dehydrogenase C-terminal domain-like"/>
    <property type="match status" value="1"/>
</dbReference>
<dbReference type="HOGENOM" id="CLU_033449_0_2_1"/>
<dbReference type="GO" id="GO:0005829">
    <property type="term" value="C:cytosol"/>
    <property type="evidence" value="ECO:0007669"/>
    <property type="project" value="TreeGrafter"/>
</dbReference>
<dbReference type="InterPro" id="IPR006168">
    <property type="entry name" value="G3P_DH_NAD-dep"/>
</dbReference>
<reference evidence="13" key="1">
    <citation type="journal article" date="2013" name="Nature">
        <title>Pan genome of the phytoplankton Emiliania underpins its global distribution.</title>
        <authorList>
            <person name="Read B.A."/>
            <person name="Kegel J."/>
            <person name="Klute M.J."/>
            <person name="Kuo A."/>
            <person name="Lefebvre S.C."/>
            <person name="Maumus F."/>
            <person name="Mayer C."/>
            <person name="Miller J."/>
            <person name="Monier A."/>
            <person name="Salamov A."/>
            <person name="Young J."/>
            <person name="Aguilar M."/>
            <person name="Claverie J.M."/>
            <person name="Frickenhaus S."/>
            <person name="Gonzalez K."/>
            <person name="Herman E.K."/>
            <person name="Lin Y.C."/>
            <person name="Napier J."/>
            <person name="Ogata H."/>
            <person name="Sarno A.F."/>
            <person name="Shmutz J."/>
            <person name="Schroeder D."/>
            <person name="de Vargas C."/>
            <person name="Verret F."/>
            <person name="von Dassow P."/>
            <person name="Valentin K."/>
            <person name="Van de Peer Y."/>
            <person name="Wheeler G."/>
            <person name="Dacks J.B."/>
            <person name="Delwiche C.F."/>
            <person name="Dyhrman S.T."/>
            <person name="Glockner G."/>
            <person name="John U."/>
            <person name="Richards T."/>
            <person name="Worden A.Z."/>
            <person name="Zhang X."/>
            <person name="Grigoriev I.V."/>
            <person name="Allen A.E."/>
            <person name="Bidle K."/>
            <person name="Borodovsky M."/>
            <person name="Bowler C."/>
            <person name="Brownlee C."/>
            <person name="Cock J.M."/>
            <person name="Elias M."/>
            <person name="Gladyshev V.N."/>
            <person name="Groth M."/>
            <person name="Guda C."/>
            <person name="Hadaegh A."/>
            <person name="Iglesias-Rodriguez M.D."/>
            <person name="Jenkins J."/>
            <person name="Jones B.M."/>
            <person name="Lawson T."/>
            <person name="Leese F."/>
            <person name="Lindquist E."/>
            <person name="Lobanov A."/>
            <person name="Lomsadze A."/>
            <person name="Malik S.B."/>
            <person name="Marsh M.E."/>
            <person name="Mackinder L."/>
            <person name="Mock T."/>
            <person name="Mueller-Roeber B."/>
            <person name="Pagarete A."/>
            <person name="Parker M."/>
            <person name="Probert I."/>
            <person name="Quesneville H."/>
            <person name="Raines C."/>
            <person name="Rensing S.A."/>
            <person name="Riano-Pachon D.M."/>
            <person name="Richier S."/>
            <person name="Rokitta S."/>
            <person name="Shiraiwa Y."/>
            <person name="Soanes D.M."/>
            <person name="van der Giezen M."/>
            <person name="Wahlund T.M."/>
            <person name="Williams B."/>
            <person name="Wilson W."/>
            <person name="Wolfe G."/>
            <person name="Wurch L.L."/>
        </authorList>
    </citation>
    <scope>NUCLEOTIDE SEQUENCE</scope>
</reference>
<name>A0A0D3IAN6_EMIH1</name>
<dbReference type="PRINTS" id="PR00077">
    <property type="entry name" value="GPDHDRGNASE"/>
</dbReference>
<dbReference type="PANTHER" id="PTHR11728:SF1">
    <property type="entry name" value="GLYCEROL-3-PHOSPHATE DEHYDROGENASE [NAD(+)] 2, CHLOROPLASTIC"/>
    <property type="match status" value="1"/>
</dbReference>
<dbReference type="PROSITE" id="PS00957">
    <property type="entry name" value="NAD_G3PDH"/>
    <property type="match status" value="1"/>
</dbReference>
<evidence type="ECO:0000256" key="7">
    <source>
        <dbReference type="RuleBase" id="RU000437"/>
    </source>
</evidence>
<dbReference type="GeneID" id="17254534"/>
<dbReference type="InterPro" id="IPR011128">
    <property type="entry name" value="G3P_DH_NAD-dep_N"/>
</dbReference>
<evidence type="ECO:0000256" key="9">
    <source>
        <dbReference type="SAM" id="MobiDB-lite"/>
    </source>
</evidence>
<dbReference type="PANTHER" id="PTHR11728">
    <property type="entry name" value="GLYCEROL-3-PHOSPHATE DEHYDROGENASE"/>
    <property type="match status" value="1"/>
</dbReference>
<proteinExistence type="inferred from homology"/>
<dbReference type="PaxDb" id="2903-EOD08321"/>
<dbReference type="Pfam" id="PF01210">
    <property type="entry name" value="NAD_Gly3P_dh_N"/>
    <property type="match status" value="1"/>
</dbReference>
<dbReference type="Gene3D" id="3.40.50.720">
    <property type="entry name" value="NAD(P)-binding Rossmann-like Domain"/>
    <property type="match status" value="1"/>
</dbReference>
<evidence type="ECO:0000256" key="5">
    <source>
        <dbReference type="PIRSR" id="PIRSR000114-2"/>
    </source>
</evidence>
<feature type="binding site" evidence="6">
    <location>
        <begin position="5"/>
        <end position="10"/>
    </location>
    <ligand>
        <name>NAD(+)</name>
        <dbReference type="ChEBI" id="CHEBI:57540"/>
    </ligand>
</feature>
<reference evidence="12" key="2">
    <citation type="submission" date="2024-10" db="UniProtKB">
        <authorList>
            <consortium name="EnsemblProtists"/>
        </authorList>
    </citation>
    <scope>IDENTIFICATION</scope>
</reference>
<dbReference type="EC" id="1.1.1.8" evidence="8"/>
<dbReference type="KEGG" id="ehx:EMIHUDRAFT_53015"/>
<dbReference type="GO" id="GO:0141152">
    <property type="term" value="F:glycerol-3-phosphate dehydrogenase (NAD+) activity"/>
    <property type="evidence" value="ECO:0007669"/>
    <property type="project" value="UniProtKB-UniRule"/>
</dbReference>
<dbReference type="InterPro" id="IPR008927">
    <property type="entry name" value="6-PGluconate_DH-like_C_sf"/>
</dbReference>
<dbReference type="NCBIfam" id="NF000942">
    <property type="entry name" value="PRK00094.1-4"/>
    <property type="match status" value="1"/>
</dbReference>
<dbReference type="GO" id="GO:0046168">
    <property type="term" value="P:glycerol-3-phosphate catabolic process"/>
    <property type="evidence" value="ECO:0007669"/>
    <property type="project" value="UniProtKB-UniRule"/>
</dbReference>
<feature type="domain" description="Glycerol-3-phosphate dehydrogenase NAD-dependent C-terminal" evidence="11">
    <location>
        <begin position="177"/>
        <end position="313"/>
    </location>
</feature>
<evidence type="ECO:0000256" key="2">
    <source>
        <dbReference type="ARBA" id="ARBA00023002"/>
    </source>
</evidence>
<feature type="domain" description="Glycerol-3-phosphate dehydrogenase NAD-dependent N-terminal" evidence="10">
    <location>
        <begin position="1"/>
        <end position="153"/>
    </location>
</feature>
<evidence type="ECO:0000256" key="3">
    <source>
        <dbReference type="ARBA" id="ARBA00048683"/>
    </source>
</evidence>
<evidence type="ECO:0000256" key="6">
    <source>
        <dbReference type="PIRSR" id="PIRSR000114-3"/>
    </source>
</evidence>
<dbReference type="eggNOG" id="KOG2711">
    <property type="taxonomic scope" value="Eukaryota"/>
</dbReference>
<feature type="binding site" evidence="6">
    <location>
        <position position="86"/>
    </location>
    <ligand>
        <name>NAD(+)</name>
        <dbReference type="ChEBI" id="CHEBI:57540"/>
    </ligand>
</feature>
<dbReference type="GO" id="GO:0051287">
    <property type="term" value="F:NAD binding"/>
    <property type="evidence" value="ECO:0007669"/>
    <property type="project" value="UniProtKB-UniRule"/>
</dbReference>
<dbReference type="HAMAP" id="MF_00394">
    <property type="entry name" value="NAD_Glyc3P_dehydrog"/>
    <property type="match status" value="1"/>
</dbReference>
<organism evidence="12 13">
    <name type="scientific">Emiliania huxleyi (strain CCMP1516)</name>
    <dbReference type="NCBI Taxonomy" id="280463"/>
    <lineage>
        <taxon>Eukaryota</taxon>
        <taxon>Haptista</taxon>
        <taxon>Haptophyta</taxon>
        <taxon>Prymnesiophyceae</taxon>
        <taxon>Isochrysidales</taxon>
        <taxon>Noelaerhabdaceae</taxon>
        <taxon>Emiliania</taxon>
    </lineage>
</organism>
<dbReference type="NCBIfam" id="NF000940">
    <property type="entry name" value="PRK00094.1-2"/>
    <property type="match status" value="1"/>
</dbReference>
<dbReference type="OMA" id="NIYTPIA"/>
<dbReference type="EnsemblProtists" id="EOD08321">
    <property type="protein sequence ID" value="EOD08321"/>
    <property type="gene ID" value="EMIHUDRAFT_53015"/>
</dbReference>
<evidence type="ECO:0000313" key="12">
    <source>
        <dbReference type="EnsemblProtists" id="EOD08321"/>
    </source>
</evidence>
<feature type="binding site" evidence="6">
    <location>
        <position position="142"/>
    </location>
    <ligand>
        <name>NAD(+)</name>
        <dbReference type="ChEBI" id="CHEBI:57540"/>
    </ligand>
</feature>
<dbReference type="Pfam" id="PF07479">
    <property type="entry name" value="NAD_Gly3P_dh_C"/>
    <property type="match status" value="1"/>
</dbReference>
<dbReference type="AlphaFoldDB" id="A0A0D3IAN6"/>
<dbReference type="RefSeq" id="XP_005760750.1">
    <property type="nucleotide sequence ID" value="XM_005760693.1"/>
</dbReference>
<keyword evidence="13" id="KW-1185">Reference proteome</keyword>
<evidence type="ECO:0000256" key="4">
    <source>
        <dbReference type="PIRSR" id="PIRSR000114-1"/>
    </source>
</evidence>
<feature type="region of interest" description="Disordered" evidence="9">
    <location>
        <begin position="37"/>
        <end position="57"/>
    </location>
</feature>
<evidence type="ECO:0000259" key="10">
    <source>
        <dbReference type="Pfam" id="PF01210"/>
    </source>
</evidence>
<dbReference type="Gene3D" id="1.10.1040.10">
    <property type="entry name" value="N-(1-d-carboxylethyl)-l-norvaline Dehydrogenase, domain 2"/>
    <property type="match status" value="1"/>
</dbReference>
<sequence>VAVLGGGSFGTAMSHVLGRKGVNVTLVVRQETVAASINENGTNTAHHPGGGASRSPHFLPQVRATTDAAAAFADAHFIFHAVPVQFTRDALAKVSHLIPPGVPVISLSKGIETSSLMLMAEVLEDCLGSERPLAFLSGPAFASEIAEGLVTAADRELANDLMELLASTNFRALYSPDVVGVEVGGAVKNVIAIAAGMCEGLGLGTNAMAALVTRGCTEMRKLVVVCGGEPSTVFGLSGVGDTFGTCFGPLSRNRQVGMRLGPGETLKKIFAPSSEVYGGVPPSRSIPKLVGKYPILFGVAAILDGKITPREGLERLMEMP</sequence>
<dbReference type="Proteomes" id="UP000013827">
    <property type="component" value="Unassembled WGS sequence"/>
</dbReference>
<dbReference type="STRING" id="2903.R1DBS0"/>
<protein>
    <recommendedName>
        <fullName evidence="8">Glycerol-3-phosphate dehydrogenase [NAD(+)]</fullName>
        <ecNumber evidence="8">1.1.1.8</ecNumber>
    </recommendedName>
</protein>
<keyword evidence="6 7" id="KW-0520">NAD</keyword>
<dbReference type="SUPFAM" id="SSF51735">
    <property type="entry name" value="NAD(P)-binding Rossmann-fold domains"/>
    <property type="match status" value="1"/>
</dbReference>
<evidence type="ECO:0000256" key="8">
    <source>
        <dbReference type="RuleBase" id="RU361243"/>
    </source>
</evidence>
<dbReference type="GO" id="GO:0005975">
    <property type="term" value="P:carbohydrate metabolic process"/>
    <property type="evidence" value="ECO:0007669"/>
    <property type="project" value="InterPro"/>
</dbReference>
<evidence type="ECO:0000259" key="11">
    <source>
        <dbReference type="Pfam" id="PF07479"/>
    </source>
</evidence>